<proteinExistence type="predicted"/>
<evidence type="ECO:0000313" key="2">
    <source>
        <dbReference type="EMBL" id="CAD2217476.1"/>
    </source>
</evidence>
<evidence type="ECO:0000256" key="1">
    <source>
        <dbReference type="SAM" id="MobiDB-lite"/>
    </source>
</evidence>
<dbReference type="Pfam" id="PF13855">
    <property type="entry name" value="LRR_8"/>
    <property type="match status" value="1"/>
</dbReference>
<dbReference type="InterPro" id="IPR040091">
    <property type="entry name" value="LRRC56"/>
</dbReference>
<dbReference type="EMBL" id="LR877153">
    <property type="protein sequence ID" value="CAD2217476.1"/>
    <property type="molecule type" value="Genomic_DNA"/>
</dbReference>
<evidence type="ECO:0000313" key="3">
    <source>
        <dbReference type="Proteomes" id="UP000515908"/>
    </source>
</evidence>
<dbReference type="SUPFAM" id="SSF52058">
    <property type="entry name" value="L domain-like"/>
    <property type="match status" value="1"/>
</dbReference>
<organism evidence="2 3">
    <name type="scientific">Angomonas deanei</name>
    <dbReference type="NCBI Taxonomy" id="59799"/>
    <lineage>
        <taxon>Eukaryota</taxon>
        <taxon>Discoba</taxon>
        <taxon>Euglenozoa</taxon>
        <taxon>Kinetoplastea</taxon>
        <taxon>Metakinetoplastina</taxon>
        <taxon>Trypanosomatida</taxon>
        <taxon>Trypanosomatidae</taxon>
        <taxon>Strigomonadinae</taxon>
        <taxon>Angomonas</taxon>
    </lineage>
</organism>
<dbReference type="VEuPathDB" id="TriTrypDB:ADEAN_000495400"/>
<accession>A0A7G2CCE0</accession>
<feature type="region of interest" description="Disordered" evidence="1">
    <location>
        <begin position="342"/>
        <end position="377"/>
    </location>
</feature>
<sequence length="496" mass="54237">MHDDEDNLENFGSKALSVEKVKEWTGWEDLDLVLSATFRVDADALIGLDRLPEMLPKVNSLRLTGSRLPKIRLLGSKMNSLKFLWLNHSKVESLQGIGAFAPNLTELFVAFNRIKDITPIMDISDTLEVLDLEGNEIEGVERTSEALSSLKRLTSLTLQGNPITRDVDTKRYLPDSAEDIQQKAQKGRLGRRQSLEMAFIYRKWIKIILPSIQTLDDFPIDDDVPVDDDDSRPTTRVSSANSGHNVYFDPMDAALAEELRLVQESLRETGYDPLDQGVEDANKAVYTRPSTSCQGARPVAKKATSKSGVSSDSRGRGPRAAESSGLTTGNAFAGSAIASLRKRGGVTPPQPSIPSAQPLGKDVEDGNSPKQSSPLLTGDVNADLFITDEAEDEYDRLKAELIRQRFVEKDLTSGRPTSASASKLLERLSAEEAAASLDPSSSAAREDMKKEVDRVKAQIARGGATSGISEETSNFVQHGNFEVVDEKDMTVSDKVL</sequence>
<dbReference type="Proteomes" id="UP000515908">
    <property type="component" value="Chromosome 09"/>
</dbReference>
<protein>
    <submittedName>
        <fullName evidence="2">Leucine rich repeat, putative</fullName>
    </submittedName>
</protein>
<dbReference type="PANTHER" id="PTHR22708">
    <property type="entry name" value="LEUCINE-RICH REPEAT-CONTAINING PROTEIN 56"/>
    <property type="match status" value="1"/>
</dbReference>
<dbReference type="InterPro" id="IPR032675">
    <property type="entry name" value="LRR_dom_sf"/>
</dbReference>
<name>A0A7G2CCE0_9TRYP</name>
<dbReference type="PANTHER" id="PTHR22708:SF0">
    <property type="entry name" value="LEUCINE-RICH REPEAT-CONTAINING PROTEIN 56"/>
    <property type="match status" value="1"/>
</dbReference>
<feature type="region of interest" description="Disordered" evidence="1">
    <location>
        <begin position="286"/>
        <end position="328"/>
    </location>
</feature>
<reference evidence="2 3" key="1">
    <citation type="submission" date="2020-08" db="EMBL/GenBank/DDBJ databases">
        <authorList>
            <person name="Newling K."/>
            <person name="Davey J."/>
            <person name="Forrester S."/>
        </authorList>
    </citation>
    <scope>NUCLEOTIDE SEQUENCE [LARGE SCALE GENOMIC DNA]</scope>
    <source>
        <strain evidence="3">Crithidia deanei Carvalho (ATCC PRA-265)</strain>
    </source>
</reference>
<dbReference type="InterPro" id="IPR001611">
    <property type="entry name" value="Leu-rich_rpt"/>
</dbReference>
<dbReference type="AlphaFoldDB" id="A0A7G2CCE0"/>
<dbReference type="Gene3D" id="3.80.10.10">
    <property type="entry name" value="Ribonuclease Inhibitor"/>
    <property type="match status" value="1"/>
</dbReference>
<gene>
    <name evidence="2" type="ORF">ADEAN_000495400</name>
</gene>
<keyword evidence="3" id="KW-1185">Reference proteome</keyword>